<dbReference type="SUPFAM" id="SSF52518">
    <property type="entry name" value="Thiamin diphosphate-binding fold (THDP-binding)"/>
    <property type="match status" value="1"/>
</dbReference>
<dbReference type="InterPro" id="IPR001017">
    <property type="entry name" value="DH_E1"/>
</dbReference>
<dbReference type="InterPro" id="IPR017596">
    <property type="entry name" value="PdhA/BkdA"/>
</dbReference>
<evidence type="ECO:0000259" key="2">
    <source>
        <dbReference type="Pfam" id="PF00676"/>
    </source>
</evidence>
<evidence type="ECO:0000313" key="3">
    <source>
        <dbReference type="EMBL" id="HGN90286.1"/>
    </source>
</evidence>
<proteinExistence type="predicted"/>
<dbReference type="GO" id="GO:0044272">
    <property type="term" value="P:sulfur compound biosynthetic process"/>
    <property type="evidence" value="ECO:0007669"/>
    <property type="project" value="UniProtKB-ARBA"/>
</dbReference>
<accession>A0A7C4E2B6</accession>
<reference evidence="3" key="1">
    <citation type="journal article" date="2020" name="mSystems">
        <title>Genome- and Community-Level Interaction Insights into Carbon Utilization and Element Cycling Functions of Hydrothermarchaeota in Hydrothermal Sediment.</title>
        <authorList>
            <person name="Zhou Z."/>
            <person name="Liu Y."/>
            <person name="Xu W."/>
            <person name="Pan J."/>
            <person name="Luo Z.H."/>
            <person name="Li M."/>
        </authorList>
    </citation>
    <scope>NUCLEOTIDE SEQUENCE [LARGE SCALE GENOMIC DNA]</scope>
    <source>
        <strain evidence="3">SpSt-613</strain>
    </source>
</reference>
<dbReference type="PANTHER" id="PTHR43380:SF1">
    <property type="entry name" value="2-OXOISOVALERATE DEHYDROGENASE SUBUNIT ALPHA, MITOCHONDRIAL"/>
    <property type="match status" value="1"/>
</dbReference>
<dbReference type="GO" id="GO:0016624">
    <property type="term" value="F:oxidoreductase activity, acting on the aldehyde or oxo group of donors, disulfide as acceptor"/>
    <property type="evidence" value="ECO:0007669"/>
    <property type="project" value="InterPro"/>
</dbReference>
<evidence type="ECO:0000256" key="1">
    <source>
        <dbReference type="ARBA" id="ARBA00023002"/>
    </source>
</evidence>
<dbReference type="Gene3D" id="3.40.50.970">
    <property type="match status" value="1"/>
</dbReference>
<dbReference type="InterPro" id="IPR029061">
    <property type="entry name" value="THDP-binding"/>
</dbReference>
<dbReference type="Pfam" id="PF00676">
    <property type="entry name" value="E1_dh"/>
    <property type="match status" value="1"/>
</dbReference>
<dbReference type="PANTHER" id="PTHR43380">
    <property type="entry name" value="2-OXOISOVALERATE DEHYDROGENASE SUBUNIT ALPHA, MITOCHONDRIAL"/>
    <property type="match status" value="1"/>
</dbReference>
<name>A0A7C4E2B6_CALS0</name>
<dbReference type="CDD" id="cd02000">
    <property type="entry name" value="TPP_E1_PDC_ADC_BCADC"/>
    <property type="match status" value="1"/>
</dbReference>
<dbReference type="GO" id="GO:0009083">
    <property type="term" value="P:branched-chain amino acid catabolic process"/>
    <property type="evidence" value="ECO:0007669"/>
    <property type="project" value="TreeGrafter"/>
</dbReference>
<protein>
    <submittedName>
        <fullName evidence="3">Pyruvate dehydrogenase (Acetyl-transferring) E1 component subunit alpha</fullName>
    </submittedName>
</protein>
<keyword evidence="3" id="KW-0670">Pyruvate</keyword>
<comment type="caution">
    <text evidence="3">The sequence shown here is derived from an EMBL/GenBank/DDBJ whole genome shotgun (WGS) entry which is preliminary data.</text>
</comment>
<dbReference type="NCBIfam" id="TIGR03181">
    <property type="entry name" value="PDH_E1_alph_x"/>
    <property type="match status" value="1"/>
</dbReference>
<dbReference type="AlphaFoldDB" id="A0A7C4E2B6"/>
<keyword evidence="1" id="KW-0560">Oxidoreductase</keyword>
<gene>
    <name evidence="3" type="primary">pdhA</name>
    <name evidence="3" type="ORF">ENT82_04060</name>
</gene>
<sequence length="347" mass="39243">MYQVLSPEGFAEEELDPGLLLSMYRDMVYARVLDRWLMRLQRMGKIGIHAPSEGQEAAGVGTAYALGENDWIFPLYRELPVFVARKVPISDIVNRNLSNRADPLKGRDFAVYGDIKYRIVPAPIPVAVHIPSAVGFALSLKYKKLSEVVINYFGDGATSKGDFHEALNFAGVFKAPIVFVCVNNQYAISVPVSRQTAVERLSVKAVAYGFEGVSVDGNDVVACYLAAKRAVEKARRGEGPTLIEAVTYRIGPHTTADDPSRYRDDEEVEMWRRRDPITRLRSHLLRRGLWSMDEDEKLWQTAEETIRKTIEECEKNPPLPPESILEDVYATPPWHLIEEKEEFSQLR</sequence>
<organism evidence="3">
    <name type="scientific">Caldiarchaeum subterraneum</name>
    <dbReference type="NCBI Taxonomy" id="311458"/>
    <lineage>
        <taxon>Archaea</taxon>
        <taxon>Nitrososphaerota</taxon>
        <taxon>Candidatus Caldarchaeales</taxon>
        <taxon>Candidatus Caldarchaeaceae</taxon>
        <taxon>Candidatus Caldarchaeum</taxon>
    </lineage>
</organism>
<feature type="domain" description="Dehydrogenase E1 component" evidence="2">
    <location>
        <begin position="25"/>
        <end position="321"/>
    </location>
</feature>
<dbReference type="EMBL" id="DTAD01000038">
    <property type="protein sequence ID" value="HGN90286.1"/>
    <property type="molecule type" value="Genomic_DNA"/>
</dbReference>
<dbReference type="InterPro" id="IPR050771">
    <property type="entry name" value="Alpha-ketoacid_DH_E1_comp"/>
</dbReference>